<dbReference type="InterPro" id="IPR001633">
    <property type="entry name" value="EAL_dom"/>
</dbReference>
<sequence>MSEAGHPGHGERCAICRDGEAFGAPLAFAYQPIVDVPARSVFAHEALVRGPNGESAASVLAQVDDRNRYAFDQRCRRDAIAGAARLGMRERLSINFMPNAIYRPSACIQATLRAAHDCGFALDRIMFEITETERVHDVGHLVEIVTEYRRLGFLTALDDFGAGYSGLNLLAAFEPDIVKLDMDLSRALDRRPRSRAIVRSLVRLCDELGITVVAEGVETAGERDALLDAGITLMQGWLFARPAFDALATPAPGAWA</sequence>
<dbReference type="PROSITE" id="PS50883">
    <property type="entry name" value="EAL"/>
    <property type="match status" value="1"/>
</dbReference>
<dbReference type="Proteomes" id="UP000802098">
    <property type="component" value="Unassembled WGS sequence"/>
</dbReference>
<evidence type="ECO:0000259" key="1">
    <source>
        <dbReference type="PROSITE" id="PS50883"/>
    </source>
</evidence>
<keyword evidence="3" id="KW-1185">Reference proteome</keyword>
<comment type="caution">
    <text evidence="2">The sequence shown here is derived from an EMBL/GenBank/DDBJ whole genome shotgun (WGS) entry which is preliminary data.</text>
</comment>
<evidence type="ECO:0000313" key="3">
    <source>
        <dbReference type="Proteomes" id="UP000802098"/>
    </source>
</evidence>
<dbReference type="Gene3D" id="3.20.20.450">
    <property type="entry name" value="EAL domain"/>
    <property type="match status" value="1"/>
</dbReference>
<dbReference type="SUPFAM" id="SSF141868">
    <property type="entry name" value="EAL domain-like"/>
    <property type="match status" value="1"/>
</dbReference>
<evidence type="ECO:0000313" key="2">
    <source>
        <dbReference type="EMBL" id="NHK99480.1"/>
    </source>
</evidence>
<reference evidence="2 3" key="1">
    <citation type="submission" date="2020-03" db="EMBL/GenBank/DDBJ databases">
        <title>Rubrivivax benzoatilyticus JA2 (sequenced after 10 years sub-culturing).</title>
        <authorList>
            <person name="Gupta D."/>
            <person name="Chintalapati S."/>
            <person name="Chintalapati V.R."/>
        </authorList>
    </citation>
    <scope>NUCLEOTIDE SEQUENCE [LARGE SCALE GENOMIC DNA]</scope>
    <source>
        <strain evidence="2 3">JA2-Mal</strain>
    </source>
</reference>
<name>A0ABX0I1M8_9BURK</name>
<dbReference type="EMBL" id="JAAOCD010000006">
    <property type="protein sequence ID" value="NHK99480.1"/>
    <property type="molecule type" value="Genomic_DNA"/>
</dbReference>
<gene>
    <name evidence="2" type="ORF">G7087_13925</name>
</gene>
<accession>A0ABX0I1M8</accession>
<dbReference type="Pfam" id="PF00563">
    <property type="entry name" value="EAL"/>
    <property type="match status" value="1"/>
</dbReference>
<dbReference type="RefSeq" id="WP_009855634.1">
    <property type="nucleotide sequence ID" value="NZ_JAAOCD010000006.1"/>
</dbReference>
<organism evidence="2 3">
    <name type="scientific">Rubrivivax benzoatilyticus</name>
    <dbReference type="NCBI Taxonomy" id="316997"/>
    <lineage>
        <taxon>Bacteria</taxon>
        <taxon>Pseudomonadati</taxon>
        <taxon>Pseudomonadota</taxon>
        <taxon>Betaproteobacteria</taxon>
        <taxon>Burkholderiales</taxon>
        <taxon>Sphaerotilaceae</taxon>
        <taxon>Rubrivivax</taxon>
    </lineage>
</organism>
<dbReference type="InterPro" id="IPR035919">
    <property type="entry name" value="EAL_sf"/>
</dbReference>
<dbReference type="PANTHER" id="PTHR33121:SF15">
    <property type="entry name" value="BLUE LIGHT- AND TEMPERATURE-REGULATED ANTIREPRESSOR BLUF"/>
    <property type="match status" value="1"/>
</dbReference>
<dbReference type="CDD" id="cd01948">
    <property type="entry name" value="EAL"/>
    <property type="match status" value="1"/>
</dbReference>
<feature type="domain" description="EAL" evidence="1">
    <location>
        <begin position="4"/>
        <end position="256"/>
    </location>
</feature>
<dbReference type="PANTHER" id="PTHR33121">
    <property type="entry name" value="CYCLIC DI-GMP PHOSPHODIESTERASE PDEF"/>
    <property type="match status" value="1"/>
</dbReference>
<protein>
    <submittedName>
        <fullName evidence="2">EAL domain-containing protein</fullName>
    </submittedName>
</protein>
<dbReference type="InterPro" id="IPR050706">
    <property type="entry name" value="Cyclic-di-GMP_PDE-like"/>
</dbReference>
<proteinExistence type="predicted"/>
<dbReference type="SMART" id="SM00052">
    <property type="entry name" value="EAL"/>
    <property type="match status" value="1"/>
</dbReference>